<proteinExistence type="predicted"/>
<evidence type="ECO:0000313" key="3">
    <source>
        <dbReference type="Proteomes" id="UP000005466"/>
    </source>
</evidence>
<accession>F3CJM4</accession>
<dbReference type="AlphaFoldDB" id="F3CJM4"/>
<feature type="non-terminal residue" evidence="2">
    <location>
        <position position="1"/>
    </location>
</feature>
<evidence type="ECO:0000256" key="1">
    <source>
        <dbReference type="SAM" id="MobiDB-lite"/>
    </source>
</evidence>
<dbReference type="Proteomes" id="UP000005466">
    <property type="component" value="Unassembled WGS sequence"/>
</dbReference>
<name>F3CJM4_PSESG</name>
<organism evidence="2 3">
    <name type="scientific">Pseudomonas savastanoi pv. glycinea str. race 4</name>
    <dbReference type="NCBI Taxonomy" id="875330"/>
    <lineage>
        <taxon>Bacteria</taxon>
        <taxon>Pseudomonadati</taxon>
        <taxon>Pseudomonadota</taxon>
        <taxon>Gammaproteobacteria</taxon>
        <taxon>Pseudomonadales</taxon>
        <taxon>Pseudomonadaceae</taxon>
        <taxon>Pseudomonas</taxon>
    </lineage>
</organism>
<dbReference type="EMBL" id="ADWY01004133">
    <property type="protein sequence ID" value="EGH19466.1"/>
    <property type="molecule type" value="Genomic_DNA"/>
</dbReference>
<gene>
    <name evidence="2" type="ORF">Pgy4_41494</name>
</gene>
<reference evidence="2 3" key="1">
    <citation type="journal article" date="2011" name="PLoS Pathog.">
        <title>Dynamic evolution of pathogenicity revealed by sequencing and comparative genomics of 19 Pseudomonas syringae isolates.</title>
        <authorList>
            <person name="Baltrus D.A."/>
            <person name="Nishimura M.T."/>
            <person name="Romanchuk A."/>
            <person name="Chang J.H."/>
            <person name="Mukhtar M.S."/>
            <person name="Cherkis K."/>
            <person name="Roach J."/>
            <person name="Grant S.R."/>
            <person name="Jones C.D."/>
            <person name="Dangl J.L."/>
        </authorList>
    </citation>
    <scope>NUCLEOTIDE SEQUENCE [LARGE SCALE GENOMIC DNA]</scope>
    <source>
        <strain evidence="3">race 4</strain>
    </source>
</reference>
<feature type="region of interest" description="Disordered" evidence="1">
    <location>
        <begin position="12"/>
        <end position="34"/>
    </location>
</feature>
<evidence type="ECO:0000313" key="2">
    <source>
        <dbReference type="EMBL" id="EGH19466.1"/>
    </source>
</evidence>
<comment type="caution">
    <text evidence="2">The sequence shown here is derived from an EMBL/GenBank/DDBJ whole genome shotgun (WGS) entry which is preliminary data.</text>
</comment>
<protein>
    <submittedName>
        <fullName evidence="2">Penicillin-binding protein</fullName>
    </submittedName>
</protein>
<sequence length="34" mass="3993">RHRPHLAMEVGHDVPLDEHPMPNIVLRDPNAWNQ</sequence>
<feature type="non-terminal residue" evidence="2">
    <location>
        <position position="34"/>
    </location>
</feature>